<reference evidence="2 3" key="1">
    <citation type="submission" date="2024-03" db="EMBL/GenBank/DDBJ databases">
        <title>Human intestinal bacterial collection.</title>
        <authorList>
            <person name="Pauvert C."/>
            <person name="Hitch T.C.A."/>
            <person name="Clavel T."/>
        </authorList>
    </citation>
    <scope>NUCLEOTIDE SEQUENCE [LARGE SCALE GENOMIC DNA]</scope>
    <source>
        <strain evidence="2 3">CLA-JM-H44</strain>
    </source>
</reference>
<gene>
    <name evidence="2" type="ORF">WMO26_09290</name>
</gene>
<evidence type="ECO:0000313" key="3">
    <source>
        <dbReference type="Proteomes" id="UP001489509"/>
    </source>
</evidence>
<accession>A0ABV1E135</accession>
<name>A0ABV1E135_9FIRM</name>
<dbReference type="RefSeq" id="WP_349219878.1">
    <property type="nucleotide sequence ID" value="NZ_JBBMFD010000016.1"/>
</dbReference>
<comment type="caution">
    <text evidence="2">The sequence shown here is derived from an EMBL/GenBank/DDBJ whole genome shotgun (WGS) entry which is preliminary data.</text>
</comment>
<proteinExistence type="predicted"/>
<dbReference type="EMBL" id="JBBMFD010000016">
    <property type="protein sequence ID" value="MEQ2441018.1"/>
    <property type="molecule type" value="Genomic_DNA"/>
</dbReference>
<keyword evidence="1" id="KW-0175">Coiled coil</keyword>
<evidence type="ECO:0000313" key="2">
    <source>
        <dbReference type="EMBL" id="MEQ2441018.1"/>
    </source>
</evidence>
<sequence>MKKEWDFFLDELLSHAATEFRHTKTYELLEEKLEQMERDCDTMLTEDEKEFAEECFELLYEASGQQEEHAYRCGMRDGITILKYLGVLA</sequence>
<protein>
    <submittedName>
        <fullName evidence="2">Uncharacterized protein</fullName>
    </submittedName>
</protein>
<keyword evidence="3" id="KW-1185">Reference proteome</keyword>
<organism evidence="2 3">
    <name type="scientific">Solibaculum intestinale</name>
    <dbReference type="NCBI Taxonomy" id="3133165"/>
    <lineage>
        <taxon>Bacteria</taxon>
        <taxon>Bacillati</taxon>
        <taxon>Bacillota</taxon>
        <taxon>Clostridia</taxon>
        <taxon>Eubacteriales</taxon>
        <taxon>Oscillospiraceae</taxon>
        <taxon>Solibaculum</taxon>
    </lineage>
</organism>
<feature type="coiled-coil region" evidence="1">
    <location>
        <begin position="19"/>
        <end position="46"/>
    </location>
</feature>
<evidence type="ECO:0000256" key="1">
    <source>
        <dbReference type="SAM" id="Coils"/>
    </source>
</evidence>
<dbReference type="Proteomes" id="UP001489509">
    <property type="component" value="Unassembled WGS sequence"/>
</dbReference>